<evidence type="ECO:0000313" key="1">
    <source>
        <dbReference type="EMBL" id="MBW0491801.1"/>
    </source>
</evidence>
<evidence type="ECO:0000313" key="2">
    <source>
        <dbReference type="Proteomes" id="UP000765509"/>
    </source>
</evidence>
<sequence>MSDSIINMEILRKCGGELEHAIKGRCVEPCSTEDYINAMEDNIPRTRIVLSLSKDNNKEKFASNEVSEAQIHPDLLSKIKQELTNVLYIYKNSFASENEYLGAIKEHEVDITLNIDRPYPPVLRRPAYPGIPRTREALEKHIQELTQIIILIKPGHSEEVEATTPVVIAWHNDKLRMVSDFTELNT</sequence>
<accession>A0A9Q3H597</accession>
<dbReference type="Proteomes" id="UP000765509">
    <property type="component" value="Unassembled WGS sequence"/>
</dbReference>
<keyword evidence="2" id="KW-1185">Reference proteome</keyword>
<reference evidence="1" key="1">
    <citation type="submission" date="2021-03" db="EMBL/GenBank/DDBJ databases">
        <title>Draft genome sequence of rust myrtle Austropuccinia psidii MF-1, a brazilian biotype.</title>
        <authorList>
            <person name="Quecine M.C."/>
            <person name="Pachon D.M.R."/>
            <person name="Bonatelli M.L."/>
            <person name="Correr F.H."/>
            <person name="Franceschini L.M."/>
            <person name="Leite T.F."/>
            <person name="Margarido G.R.A."/>
            <person name="Almeida C.A."/>
            <person name="Ferrarezi J.A."/>
            <person name="Labate C.A."/>
        </authorList>
    </citation>
    <scope>NUCLEOTIDE SEQUENCE</scope>
    <source>
        <strain evidence="1">MF-1</strain>
    </source>
</reference>
<dbReference type="EMBL" id="AVOT02011264">
    <property type="protein sequence ID" value="MBW0491801.1"/>
    <property type="molecule type" value="Genomic_DNA"/>
</dbReference>
<protein>
    <submittedName>
        <fullName evidence="1">Uncharacterized protein</fullName>
    </submittedName>
</protein>
<gene>
    <name evidence="1" type="ORF">O181_031516</name>
</gene>
<organism evidence="1 2">
    <name type="scientific">Austropuccinia psidii MF-1</name>
    <dbReference type="NCBI Taxonomy" id="1389203"/>
    <lineage>
        <taxon>Eukaryota</taxon>
        <taxon>Fungi</taxon>
        <taxon>Dikarya</taxon>
        <taxon>Basidiomycota</taxon>
        <taxon>Pucciniomycotina</taxon>
        <taxon>Pucciniomycetes</taxon>
        <taxon>Pucciniales</taxon>
        <taxon>Sphaerophragmiaceae</taxon>
        <taxon>Austropuccinia</taxon>
    </lineage>
</organism>
<dbReference type="AlphaFoldDB" id="A0A9Q3H597"/>
<name>A0A9Q3H597_9BASI</name>
<proteinExistence type="predicted"/>
<comment type="caution">
    <text evidence="1">The sequence shown here is derived from an EMBL/GenBank/DDBJ whole genome shotgun (WGS) entry which is preliminary data.</text>
</comment>